<proteinExistence type="predicted"/>
<protein>
    <submittedName>
        <fullName evidence="2">Uncharacterized protein</fullName>
    </submittedName>
</protein>
<dbReference type="AlphaFoldDB" id="A0A6A6GRZ7"/>
<gene>
    <name evidence="2" type="ORF">EV356DRAFT_498287</name>
</gene>
<feature type="compositionally biased region" description="Basic residues" evidence="1">
    <location>
        <begin position="68"/>
        <end position="83"/>
    </location>
</feature>
<evidence type="ECO:0000313" key="2">
    <source>
        <dbReference type="EMBL" id="KAF2228544.1"/>
    </source>
</evidence>
<evidence type="ECO:0000313" key="3">
    <source>
        <dbReference type="Proteomes" id="UP000800092"/>
    </source>
</evidence>
<sequence length="124" mass="14456">LAFKKAFLLSNIASGWQKIGLHPFNLLIMLKQLFITEMDKFKAKLFKIKVENKVFKHKNQGLKEAVKLKQRRRKGRKAIKMPNKHGGAVIRTPSKVQAIYDANIAKEQAKQQKQQKKYEKQLQK</sequence>
<feature type="non-terminal residue" evidence="2">
    <location>
        <position position="1"/>
    </location>
</feature>
<dbReference type="OrthoDB" id="3795213at2759"/>
<feature type="region of interest" description="Disordered" evidence="1">
    <location>
        <begin position="67"/>
        <end position="87"/>
    </location>
</feature>
<dbReference type="EMBL" id="ML991914">
    <property type="protein sequence ID" value="KAF2228544.1"/>
    <property type="molecule type" value="Genomic_DNA"/>
</dbReference>
<name>A0A6A6GRZ7_VIRVR</name>
<evidence type="ECO:0000256" key="1">
    <source>
        <dbReference type="SAM" id="MobiDB-lite"/>
    </source>
</evidence>
<accession>A0A6A6GRZ7</accession>
<dbReference type="Proteomes" id="UP000800092">
    <property type="component" value="Unassembled WGS sequence"/>
</dbReference>
<keyword evidence="3" id="KW-1185">Reference proteome</keyword>
<reference evidence="2" key="1">
    <citation type="journal article" date="2020" name="Stud. Mycol.">
        <title>101 Dothideomycetes genomes: a test case for predicting lifestyles and emergence of pathogens.</title>
        <authorList>
            <person name="Haridas S."/>
            <person name="Albert R."/>
            <person name="Binder M."/>
            <person name="Bloem J."/>
            <person name="Labutti K."/>
            <person name="Salamov A."/>
            <person name="Andreopoulos B."/>
            <person name="Baker S."/>
            <person name="Barry K."/>
            <person name="Bills G."/>
            <person name="Bluhm B."/>
            <person name="Cannon C."/>
            <person name="Castanera R."/>
            <person name="Culley D."/>
            <person name="Daum C."/>
            <person name="Ezra D."/>
            <person name="Gonzalez J."/>
            <person name="Henrissat B."/>
            <person name="Kuo A."/>
            <person name="Liang C."/>
            <person name="Lipzen A."/>
            <person name="Lutzoni F."/>
            <person name="Magnuson J."/>
            <person name="Mondo S."/>
            <person name="Nolan M."/>
            <person name="Ohm R."/>
            <person name="Pangilinan J."/>
            <person name="Park H.-J."/>
            <person name="Ramirez L."/>
            <person name="Alfaro M."/>
            <person name="Sun H."/>
            <person name="Tritt A."/>
            <person name="Yoshinaga Y."/>
            <person name="Zwiers L.-H."/>
            <person name="Turgeon B."/>
            <person name="Goodwin S."/>
            <person name="Spatafora J."/>
            <person name="Crous P."/>
            <person name="Grigoriev I."/>
        </authorList>
    </citation>
    <scope>NUCLEOTIDE SEQUENCE</scope>
    <source>
        <strain evidence="2">Tuck. ex Michener</strain>
    </source>
</reference>
<organism evidence="2 3">
    <name type="scientific">Viridothelium virens</name>
    <name type="common">Speckled blister lichen</name>
    <name type="synonym">Trypethelium virens</name>
    <dbReference type="NCBI Taxonomy" id="1048519"/>
    <lineage>
        <taxon>Eukaryota</taxon>
        <taxon>Fungi</taxon>
        <taxon>Dikarya</taxon>
        <taxon>Ascomycota</taxon>
        <taxon>Pezizomycotina</taxon>
        <taxon>Dothideomycetes</taxon>
        <taxon>Dothideomycetes incertae sedis</taxon>
        <taxon>Trypetheliales</taxon>
        <taxon>Trypetheliaceae</taxon>
        <taxon>Viridothelium</taxon>
    </lineage>
</organism>